<gene>
    <name evidence="1" type="ORF">FMM05_13135</name>
</gene>
<protein>
    <submittedName>
        <fullName evidence="1">Uncharacterized protein</fullName>
    </submittedName>
</protein>
<evidence type="ECO:0000313" key="2">
    <source>
        <dbReference type="Proteomes" id="UP000320643"/>
    </source>
</evidence>
<dbReference type="Proteomes" id="UP000320643">
    <property type="component" value="Unassembled WGS sequence"/>
</dbReference>
<reference evidence="1 2" key="1">
    <citation type="submission" date="2019-07" db="EMBL/GenBank/DDBJ databases">
        <title>Flavobacterium sp. nov., isolated from glacier ice.</title>
        <authorList>
            <person name="Liu Q."/>
            <person name="Xin Y.-H."/>
        </authorList>
    </citation>
    <scope>NUCLEOTIDE SEQUENCE [LARGE SCALE GENOMIC DNA]</scope>
    <source>
        <strain evidence="1 2">ZT4R6</strain>
    </source>
</reference>
<evidence type="ECO:0000313" key="1">
    <source>
        <dbReference type="EMBL" id="TRW23599.1"/>
    </source>
</evidence>
<comment type="caution">
    <text evidence="1">The sequence shown here is derived from an EMBL/GenBank/DDBJ whole genome shotgun (WGS) entry which is preliminary data.</text>
</comment>
<dbReference type="Pfam" id="PF15428">
    <property type="entry name" value="Imm26"/>
    <property type="match status" value="1"/>
</dbReference>
<sequence length="162" mass="18723">MARTNTKIGDIFCAQIDSKTKKYFQYIANDLTQLNSDVIRVFNTKYSVEQQPELSDIIKDDVDFYAHCVTKIGLKLNFWQYIGNMGDVGEKNVLFRTSGDRADVGKNASRDWYVWRIGEDFKRVGILEGENRKAEIGGVIPPDSIIYRMLHGEYDFVYPNFE</sequence>
<keyword evidence="2" id="KW-1185">Reference proteome</keyword>
<dbReference type="InterPro" id="IPR029278">
    <property type="entry name" value="Imm26"/>
</dbReference>
<proteinExistence type="predicted"/>
<accession>A0A552UZG2</accession>
<dbReference type="AlphaFoldDB" id="A0A552UZG2"/>
<dbReference type="OrthoDB" id="795241at2"/>
<name>A0A552UZG2_9FLAO</name>
<dbReference type="RefSeq" id="WP_143373856.1">
    <property type="nucleotide sequence ID" value="NZ_VJVZ01000008.1"/>
</dbReference>
<dbReference type="EMBL" id="VJVZ01000008">
    <property type="protein sequence ID" value="TRW23599.1"/>
    <property type="molecule type" value="Genomic_DNA"/>
</dbReference>
<organism evidence="1 2">
    <name type="scientific">Flavobacterium zepuense</name>
    <dbReference type="NCBI Taxonomy" id="2593302"/>
    <lineage>
        <taxon>Bacteria</taxon>
        <taxon>Pseudomonadati</taxon>
        <taxon>Bacteroidota</taxon>
        <taxon>Flavobacteriia</taxon>
        <taxon>Flavobacteriales</taxon>
        <taxon>Flavobacteriaceae</taxon>
        <taxon>Flavobacterium</taxon>
    </lineage>
</organism>